<dbReference type="EMBL" id="RPDH01000001">
    <property type="protein sequence ID" value="RPE11993.1"/>
    <property type="molecule type" value="Genomic_DNA"/>
</dbReference>
<evidence type="ECO:0000313" key="1">
    <source>
        <dbReference type="EMBL" id="RPE11993.1"/>
    </source>
</evidence>
<proteinExistence type="predicted"/>
<dbReference type="Proteomes" id="UP000278351">
    <property type="component" value="Unassembled WGS sequence"/>
</dbReference>
<evidence type="ECO:0000313" key="2">
    <source>
        <dbReference type="Proteomes" id="UP000278351"/>
    </source>
</evidence>
<dbReference type="InterPro" id="IPR032173">
    <property type="entry name" value="DUF5007"/>
</dbReference>
<sequence length="344" mass="38776">MPGNRLFYGFLLAVAVLAGPACKKYLPDDLDYLSEKAVFTTTLYQPVLGRTTFYSNVFNAGQSSLPLNFKIVNMRTRAGNAVDLADSSVEVLVWKKGYTGLEKTLEEITQKRKPEKHPLWEIRPHSGEFVIWAEATNQQMVSQPDSGYFFDVDVSNSGGRRVFKNLILKPLSQRAYEPNQFDPVTGQVKKDNNGNILHINPTVNNITGDLTGKALTADQVRVYFRKKGEGNSLSFQFLDKDSLPIDPAKFNRTVLDSVVHGFNVKKTATSLAFDVAYPIPLIRLKTRYTNNDGSQAAVAFTYDRLGLGGIRSTSSLSFNFRIFEKGDWEIVFHFYKDNPRFRDE</sequence>
<organism evidence="1 2">
    <name type="scientific">Chitinophaga lutea</name>
    <dbReference type="NCBI Taxonomy" id="2488634"/>
    <lineage>
        <taxon>Bacteria</taxon>
        <taxon>Pseudomonadati</taxon>
        <taxon>Bacteroidota</taxon>
        <taxon>Chitinophagia</taxon>
        <taxon>Chitinophagales</taxon>
        <taxon>Chitinophagaceae</taxon>
        <taxon>Chitinophaga</taxon>
    </lineage>
</organism>
<dbReference type="AlphaFoldDB" id="A0A3N4PT39"/>
<dbReference type="Pfam" id="PF16398">
    <property type="entry name" value="DUF5007"/>
    <property type="match status" value="1"/>
</dbReference>
<accession>A0A3N4PT39</accession>
<dbReference type="OrthoDB" id="737630at2"/>
<keyword evidence="2" id="KW-1185">Reference proteome</keyword>
<comment type="caution">
    <text evidence="1">The sequence shown here is derived from an EMBL/GenBank/DDBJ whole genome shotgun (WGS) entry which is preliminary data.</text>
</comment>
<name>A0A3N4PT39_9BACT</name>
<dbReference type="RefSeq" id="WP_123844410.1">
    <property type="nucleotide sequence ID" value="NZ_RPDH01000001.1"/>
</dbReference>
<gene>
    <name evidence="1" type="ORF">EGT74_00090</name>
</gene>
<reference evidence="1 2" key="1">
    <citation type="submission" date="2018-11" db="EMBL/GenBank/DDBJ databases">
        <title>Chitinophaga lutea sp.nov., isolate from arsenic contaminated soil.</title>
        <authorList>
            <person name="Zong Y."/>
        </authorList>
    </citation>
    <scope>NUCLEOTIDE SEQUENCE [LARGE SCALE GENOMIC DNA]</scope>
    <source>
        <strain evidence="1 2">ZY74</strain>
    </source>
</reference>
<protein>
    <submittedName>
        <fullName evidence="1">DUF5007 domain-containing protein</fullName>
    </submittedName>
</protein>